<accession>A0A443SUQ0</accession>
<dbReference type="Proteomes" id="UP000288716">
    <property type="component" value="Unassembled WGS sequence"/>
</dbReference>
<evidence type="ECO:0000256" key="2">
    <source>
        <dbReference type="ARBA" id="ARBA00022833"/>
    </source>
</evidence>
<feature type="signal peptide" evidence="5">
    <location>
        <begin position="1"/>
        <end position="24"/>
    </location>
</feature>
<evidence type="ECO:0000256" key="1">
    <source>
        <dbReference type="ARBA" id="ARBA00022771"/>
    </source>
</evidence>
<dbReference type="Pfam" id="PF13920">
    <property type="entry name" value="zf-C3HC4_3"/>
    <property type="match status" value="1"/>
</dbReference>
<evidence type="ECO:0000313" key="8">
    <source>
        <dbReference type="Proteomes" id="UP000288716"/>
    </source>
</evidence>
<evidence type="ECO:0000256" key="3">
    <source>
        <dbReference type="PROSITE-ProRule" id="PRU00175"/>
    </source>
</evidence>
<feature type="compositionally biased region" description="Low complexity" evidence="4">
    <location>
        <begin position="88"/>
        <end position="106"/>
    </location>
</feature>
<reference evidence="7 8" key="1">
    <citation type="journal article" date="2018" name="Gigascience">
        <title>Genomes of trombidid mites reveal novel predicted allergens and laterally-transferred genes associated with secondary metabolism.</title>
        <authorList>
            <person name="Dong X."/>
            <person name="Chaisiri K."/>
            <person name="Xia D."/>
            <person name="Armstrong S.D."/>
            <person name="Fang Y."/>
            <person name="Donnelly M.J."/>
            <person name="Kadowaki T."/>
            <person name="McGarry J.W."/>
            <person name="Darby A.C."/>
            <person name="Makepeace B.L."/>
        </authorList>
    </citation>
    <scope>NUCLEOTIDE SEQUENCE [LARGE SCALE GENOMIC DNA]</scope>
    <source>
        <strain evidence="7">UoL-UT</strain>
    </source>
</reference>
<feature type="domain" description="RING-type" evidence="6">
    <location>
        <begin position="21"/>
        <end position="67"/>
    </location>
</feature>
<feature type="chain" id="PRO_5019049237" description="RING-type domain-containing protein" evidence="5">
    <location>
        <begin position="25"/>
        <end position="175"/>
    </location>
</feature>
<name>A0A443SUQ0_9ACAR</name>
<evidence type="ECO:0000259" key="6">
    <source>
        <dbReference type="PROSITE" id="PS50089"/>
    </source>
</evidence>
<dbReference type="EMBL" id="NCKV01000218">
    <property type="protein sequence ID" value="RWS31266.1"/>
    <property type="molecule type" value="Genomic_DNA"/>
</dbReference>
<sequence length="175" mass="18939">MTLKHLRKRVLLSVKLILIKCVICISAKATMQTFPCGHRVVCRKCFVKTIQVAVSQRLLPLRCVICRAKILRLKQTTHGGIDTGTVLRSRGGSSTASGSSHSSSSSNYHTSNPFYLSPASSPVSPVTEVFREQRAVWVRNYDSFALGNAVKSPSITPTTATPVLSPITPGTSPDN</sequence>
<keyword evidence="2" id="KW-0862">Zinc</keyword>
<evidence type="ECO:0000313" key="7">
    <source>
        <dbReference type="EMBL" id="RWS31266.1"/>
    </source>
</evidence>
<feature type="region of interest" description="Disordered" evidence="4">
    <location>
        <begin position="82"/>
        <end position="106"/>
    </location>
</feature>
<dbReference type="AlphaFoldDB" id="A0A443SUQ0"/>
<keyword evidence="1 3" id="KW-0863">Zinc-finger</keyword>
<dbReference type="InterPro" id="IPR001841">
    <property type="entry name" value="Znf_RING"/>
</dbReference>
<dbReference type="GO" id="GO:0008270">
    <property type="term" value="F:zinc ion binding"/>
    <property type="evidence" value="ECO:0007669"/>
    <property type="project" value="UniProtKB-KW"/>
</dbReference>
<dbReference type="STRING" id="299467.A0A443SUQ0"/>
<dbReference type="PROSITE" id="PS50089">
    <property type="entry name" value="ZF_RING_2"/>
    <property type="match status" value="1"/>
</dbReference>
<gene>
    <name evidence="7" type="ORF">B4U80_13602</name>
</gene>
<evidence type="ECO:0000256" key="4">
    <source>
        <dbReference type="SAM" id="MobiDB-lite"/>
    </source>
</evidence>
<feature type="region of interest" description="Disordered" evidence="4">
    <location>
        <begin position="155"/>
        <end position="175"/>
    </location>
</feature>
<organism evidence="7 8">
    <name type="scientific">Leptotrombidium deliense</name>
    <dbReference type="NCBI Taxonomy" id="299467"/>
    <lineage>
        <taxon>Eukaryota</taxon>
        <taxon>Metazoa</taxon>
        <taxon>Ecdysozoa</taxon>
        <taxon>Arthropoda</taxon>
        <taxon>Chelicerata</taxon>
        <taxon>Arachnida</taxon>
        <taxon>Acari</taxon>
        <taxon>Acariformes</taxon>
        <taxon>Trombidiformes</taxon>
        <taxon>Prostigmata</taxon>
        <taxon>Anystina</taxon>
        <taxon>Parasitengona</taxon>
        <taxon>Trombiculoidea</taxon>
        <taxon>Trombiculidae</taxon>
        <taxon>Leptotrombidium</taxon>
    </lineage>
</organism>
<dbReference type="VEuPathDB" id="VectorBase:LDEU000774"/>
<evidence type="ECO:0000256" key="5">
    <source>
        <dbReference type="SAM" id="SignalP"/>
    </source>
</evidence>
<dbReference type="Gene3D" id="3.30.40.10">
    <property type="entry name" value="Zinc/RING finger domain, C3HC4 (zinc finger)"/>
    <property type="match status" value="1"/>
</dbReference>
<keyword evidence="1 3" id="KW-0479">Metal-binding</keyword>
<protein>
    <recommendedName>
        <fullName evidence="6">RING-type domain-containing protein</fullName>
    </recommendedName>
</protein>
<dbReference type="SUPFAM" id="SSF57850">
    <property type="entry name" value="RING/U-box"/>
    <property type="match status" value="1"/>
</dbReference>
<comment type="caution">
    <text evidence="7">The sequence shown here is derived from an EMBL/GenBank/DDBJ whole genome shotgun (WGS) entry which is preliminary data.</text>
</comment>
<dbReference type="InterPro" id="IPR013083">
    <property type="entry name" value="Znf_RING/FYVE/PHD"/>
</dbReference>
<dbReference type="OrthoDB" id="6381204at2759"/>
<keyword evidence="5" id="KW-0732">Signal</keyword>
<keyword evidence="8" id="KW-1185">Reference proteome</keyword>
<proteinExistence type="predicted"/>